<keyword evidence="1" id="KW-1185">Reference proteome</keyword>
<evidence type="ECO:0000313" key="2">
    <source>
        <dbReference type="WBParaSite" id="L893_g5202.t1"/>
    </source>
</evidence>
<reference evidence="2" key="1">
    <citation type="submission" date="2016-11" db="UniProtKB">
        <authorList>
            <consortium name="WormBaseParasite"/>
        </authorList>
    </citation>
    <scope>IDENTIFICATION</scope>
</reference>
<protein>
    <submittedName>
        <fullName evidence="2">Transmembrane protein</fullName>
    </submittedName>
</protein>
<accession>A0A1I8AGC5</accession>
<dbReference type="WBParaSite" id="L893_g5202.t1">
    <property type="protein sequence ID" value="L893_g5202.t1"/>
    <property type="gene ID" value="L893_g5202"/>
</dbReference>
<sequence length="88" mass="10105">MALRMSASNIIEEAAAYGVDKQARQKDSVHIFPEWWYVVLLTALLILACKDCNHTYTKDDLLAELVKKIDEGSMWDWVLSSSMLNENR</sequence>
<dbReference type="AlphaFoldDB" id="A0A1I8AGC5"/>
<name>A0A1I8AGC5_9BILA</name>
<dbReference type="Proteomes" id="UP000095287">
    <property type="component" value="Unplaced"/>
</dbReference>
<evidence type="ECO:0000313" key="1">
    <source>
        <dbReference type="Proteomes" id="UP000095287"/>
    </source>
</evidence>
<organism evidence="1 2">
    <name type="scientific">Steinernema glaseri</name>
    <dbReference type="NCBI Taxonomy" id="37863"/>
    <lineage>
        <taxon>Eukaryota</taxon>
        <taxon>Metazoa</taxon>
        <taxon>Ecdysozoa</taxon>
        <taxon>Nematoda</taxon>
        <taxon>Chromadorea</taxon>
        <taxon>Rhabditida</taxon>
        <taxon>Tylenchina</taxon>
        <taxon>Panagrolaimomorpha</taxon>
        <taxon>Strongyloidoidea</taxon>
        <taxon>Steinernematidae</taxon>
        <taxon>Steinernema</taxon>
    </lineage>
</organism>
<proteinExistence type="predicted"/>